<dbReference type="RefSeq" id="WP_377050581.1">
    <property type="nucleotide sequence ID" value="NZ_JBHLVZ010000025.1"/>
</dbReference>
<comment type="caution">
    <text evidence="1">The sequence shown here is derived from an EMBL/GenBank/DDBJ whole genome shotgun (WGS) entry which is preliminary data.</text>
</comment>
<name>A0ABV6IRM9_9PROT</name>
<accession>A0ABV6IRM9</accession>
<dbReference type="PANTHER" id="PTHR37909:SF1">
    <property type="entry name" value="S-ADENOSYL-L-METHIONINE-DEPENDENT METHYLTRANSFERASES SUPERFAMILY PROTEIN"/>
    <property type="match status" value="1"/>
</dbReference>
<protein>
    <submittedName>
        <fullName evidence="1">Class I SAM-dependent methyltransferase</fullName>
        <ecNumber evidence="1">2.1.1.-</ecNumber>
    </submittedName>
</protein>
<organism evidence="1 2">
    <name type="scientific">Muricoccus vinaceus</name>
    <dbReference type="NCBI Taxonomy" id="424704"/>
    <lineage>
        <taxon>Bacteria</taxon>
        <taxon>Pseudomonadati</taxon>
        <taxon>Pseudomonadota</taxon>
        <taxon>Alphaproteobacteria</taxon>
        <taxon>Acetobacterales</taxon>
        <taxon>Roseomonadaceae</taxon>
        <taxon>Muricoccus</taxon>
    </lineage>
</organism>
<dbReference type="SUPFAM" id="SSF53335">
    <property type="entry name" value="S-adenosyl-L-methionine-dependent methyltransferases"/>
    <property type="match status" value="1"/>
</dbReference>
<dbReference type="Pfam" id="PF13578">
    <property type="entry name" value="Methyltransf_24"/>
    <property type="match status" value="1"/>
</dbReference>
<dbReference type="GO" id="GO:0008168">
    <property type="term" value="F:methyltransferase activity"/>
    <property type="evidence" value="ECO:0007669"/>
    <property type="project" value="UniProtKB-KW"/>
</dbReference>
<dbReference type="InterPro" id="IPR029063">
    <property type="entry name" value="SAM-dependent_MTases_sf"/>
</dbReference>
<evidence type="ECO:0000313" key="1">
    <source>
        <dbReference type="EMBL" id="MFC0386274.1"/>
    </source>
</evidence>
<gene>
    <name evidence="1" type="ORF">ACFFIC_12055</name>
</gene>
<dbReference type="Gene3D" id="3.40.50.150">
    <property type="entry name" value="Vaccinia Virus protein VP39"/>
    <property type="match status" value="1"/>
</dbReference>
<dbReference type="Proteomes" id="UP001589789">
    <property type="component" value="Unassembled WGS sequence"/>
</dbReference>
<sequence length="232" mass="25589">MIASGDGPRAAPALTPAAAEVMQAIHGVDAYAGFQPTRPLDLQGWNGLHPALVQAVEAAKPRLALDVGVWKGQSTAFLAEAMRRVRPDSALVAIDTFLGSHEHWNRDRPDRIMESIGLVHGWPSLYWQFLSNMVLSGHAERVVPLAQTSDNAAVILARLRIRPDLVHIDAAHEYDPVRRDIENYWGLLRPGGILIGDDYPWPGVKKAADEFAAKHGLEMKVENPKWIIRKPA</sequence>
<reference evidence="1 2" key="1">
    <citation type="submission" date="2024-09" db="EMBL/GenBank/DDBJ databases">
        <authorList>
            <person name="Sun Q."/>
            <person name="Mori K."/>
        </authorList>
    </citation>
    <scope>NUCLEOTIDE SEQUENCE [LARGE SCALE GENOMIC DNA]</scope>
    <source>
        <strain evidence="1 2">CCM 7468</strain>
    </source>
</reference>
<keyword evidence="1" id="KW-0489">Methyltransferase</keyword>
<dbReference type="GO" id="GO:0032259">
    <property type="term" value="P:methylation"/>
    <property type="evidence" value="ECO:0007669"/>
    <property type="project" value="UniProtKB-KW"/>
</dbReference>
<proteinExistence type="predicted"/>
<dbReference type="PANTHER" id="PTHR37909">
    <property type="entry name" value="S-ADENOSYL-L-METHIONINE-DEPENDENT METHYLTRANSFERASES SUPERFAMILY PROTEIN"/>
    <property type="match status" value="1"/>
</dbReference>
<dbReference type="EC" id="2.1.1.-" evidence="1"/>
<evidence type="ECO:0000313" key="2">
    <source>
        <dbReference type="Proteomes" id="UP001589789"/>
    </source>
</evidence>
<keyword evidence="1" id="KW-0808">Transferase</keyword>
<dbReference type="EMBL" id="JBHLVZ010000025">
    <property type="protein sequence ID" value="MFC0386274.1"/>
    <property type="molecule type" value="Genomic_DNA"/>
</dbReference>
<keyword evidence="2" id="KW-1185">Reference proteome</keyword>